<evidence type="ECO:0000256" key="9">
    <source>
        <dbReference type="PIRSR" id="PIRSR602401-1"/>
    </source>
</evidence>
<comment type="similarity">
    <text evidence="3 10">Belongs to the cytochrome P450 family.</text>
</comment>
<keyword evidence="10" id="KW-0560">Oxidoreductase</keyword>
<keyword evidence="6 9" id="KW-0408">Iron</keyword>
<dbReference type="GO" id="GO:0004497">
    <property type="term" value="F:monooxygenase activity"/>
    <property type="evidence" value="ECO:0007669"/>
    <property type="project" value="UniProtKB-KW"/>
</dbReference>
<comment type="subcellular location">
    <subcellularLocation>
        <location evidence="2">Endoplasmic reticulum membrane</location>
    </subcellularLocation>
</comment>
<dbReference type="Gene3D" id="1.10.630.10">
    <property type="entry name" value="Cytochrome P450"/>
    <property type="match status" value="1"/>
</dbReference>
<dbReference type="GO" id="GO:0005789">
    <property type="term" value="C:endoplasmic reticulum membrane"/>
    <property type="evidence" value="ECO:0007669"/>
    <property type="project" value="UniProtKB-SubCell"/>
</dbReference>
<accession>A0A0K0LCJ9</accession>
<evidence type="ECO:0000313" key="11">
    <source>
        <dbReference type="EMBL" id="AIX87738.1"/>
    </source>
</evidence>
<evidence type="ECO:0000256" key="4">
    <source>
        <dbReference type="ARBA" id="ARBA00022617"/>
    </source>
</evidence>
<dbReference type="PROSITE" id="PS00086">
    <property type="entry name" value="CYTOCHROME_P450"/>
    <property type="match status" value="1"/>
</dbReference>
<dbReference type="GO" id="GO:0016705">
    <property type="term" value="F:oxidoreductase activity, acting on paired donors, with incorporation or reduction of molecular oxygen"/>
    <property type="evidence" value="ECO:0007669"/>
    <property type="project" value="InterPro"/>
</dbReference>
<comment type="cofactor">
    <cofactor evidence="1 9">
        <name>heme</name>
        <dbReference type="ChEBI" id="CHEBI:30413"/>
    </cofactor>
</comment>
<dbReference type="AlphaFoldDB" id="A0A0K0LCJ9"/>
<keyword evidence="7 10" id="KW-0503">Monooxygenase</keyword>
<dbReference type="Pfam" id="PF00067">
    <property type="entry name" value="p450"/>
    <property type="match status" value="1"/>
</dbReference>
<name>A0A0K0LCJ9_9SCOR</name>
<evidence type="ECO:0000256" key="10">
    <source>
        <dbReference type="RuleBase" id="RU000461"/>
    </source>
</evidence>
<reference evidence="11" key="1">
    <citation type="journal article" date="2015" name="J. Proteomics">
        <title>Unique diversity of the venom peptides from the scorpion Androctonus bicolor revealed by transcriptomic and proteomic analysis.</title>
        <authorList>
            <person name="Zhang L."/>
            <person name="Shi W."/>
            <person name="Zeng X.C."/>
            <person name="Ge F."/>
            <person name="Yang M."/>
            <person name="Nie Y."/>
            <person name="Bao A."/>
            <person name="Wu S."/>
            <person name="E G."/>
        </authorList>
    </citation>
    <scope>NUCLEOTIDE SEQUENCE</scope>
</reference>
<feature type="binding site" description="axial binding residue" evidence="9">
    <location>
        <position position="59"/>
    </location>
    <ligand>
        <name>heme</name>
        <dbReference type="ChEBI" id="CHEBI:30413"/>
    </ligand>
    <ligandPart>
        <name>Fe</name>
        <dbReference type="ChEBI" id="CHEBI:18248"/>
    </ligandPart>
</feature>
<dbReference type="PANTHER" id="PTHR24291">
    <property type="entry name" value="CYTOCHROME P450 FAMILY 4"/>
    <property type="match status" value="1"/>
</dbReference>
<organism evidence="11">
    <name type="scientific">Androctonus bicolor</name>
    <dbReference type="NCBI Taxonomy" id="748906"/>
    <lineage>
        <taxon>Eukaryota</taxon>
        <taxon>Metazoa</taxon>
        <taxon>Ecdysozoa</taxon>
        <taxon>Arthropoda</taxon>
        <taxon>Chelicerata</taxon>
        <taxon>Arachnida</taxon>
        <taxon>Scorpiones</taxon>
        <taxon>Buthida</taxon>
        <taxon>Buthoidea</taxon>
        <taxon>Buthidae</taxon>
        <taxon>Androctonus</taxon>
    </lineage>
</organism>
<dbReference type="EMBL" id="KJ787539">
    <property type="protein sequence ID" value="AIX87738.1"/>
    <property type="molecule type" value="mRNA"/>
</dbReference>
<evidence type="ECO:0000256" key="5">
    <source>
        <dbReference type="ARBA" id="ARBA00022824"/>
    </source>
</evidence>
<evidence type="ECO:0000256" key="1">
    <source>
        <dbReference type="ARBA" id="ARBA00001971"/>
    </source>
</evidence>
<sequence>GDKLFTEEWICAVSVLHLHRNPSVFENPESFNPDRFLPENCSKIPSYSFIPFSFGSRMCIGYRLAMIEMKIFLATILRNSTVESVAKDIKNNISVSLYPRRSFQLRMKSEI</sequence>
<dbReference type="InterPro" id="IPR001128">
    <property type="entry name" value="Cyt_P450"/>
</dbReference>
<keyword evidence="9 10" id="KW-0479">Metal-binding</keyword>
<evidence type="ECO:0000256" key="2">
    <source>
        <dbReference type="ARBA" id="ARBA00004586"/>
    </source>
</evidence>
<dbReference type="PRINTS" id="PR00463">
    <property type="entry name" value="EP450I"/>
</dbReference>
<dbReference type="InterPro" id="IPR036396">
    <property type="entry name" value="Cyt_P450_sf"/>
</dbReference>
<dbReference type="InterPro" id="IPR017972">
    <property type="entry name" value="Cyt_P450_CS"/>
</dbReference>
<dbReference type="PANTHER" id="PTHR24291:SF189">
    <property type="entry name" value="CYTOCHROME P450 4C3-RELATED"/>
    <property type="match status" value="1"/>
</dbReference>
<evidence type="ECO:0000256" key="6">
    <source>
        <dbReference type="ARBA" id="ARBA00023004"/>
    </source>
</evidence>
<dbReference type="GO" id="GO:0005506">
    <property type="term" value="F:iron ion binding"/>
    <property type="evidence" value="ECO:0007669"/>
    <property type="project" value="InterPro"/>
</dbReference>
<dbReference type="GO" id="GO:0020037">
    <property type="term" value="F:heme binding"/>
    <property type="evidence" value="ECO:0007669"/>
    <property type="project" value="InterPro"/>
</dbReference>
<dbReference type="InterPro" id="IPR002401">
    <property type="entry name" value="Cyt_P450_E_grp-I"/>
</dbReference>
<protein>
    <submittedName>
        <fullName evidence="11">Cellular protein AbCp-10</fullName>
    </submittedName>
</protein>
<evidence type="ECO:0000256" key="8">
    <source>
        <dbReference type="ARBA" id="ARBA00023136"/>
    </source>
</evidence>
<dbReference type="InterPro" id="IPR050196">
    <property type="entry name" value="Cytochrome_P450_Monoox"/>
</dbReference>
<proteinExistence type="evidence at transcript level"/>
<evidence type="ECO:0000256" key="3">
    <source>
        <dbReference type="ARBA" id="ARBA00010617"/>
    </source>
</evidence>
<keyword evidence="4 9" id="KW-0349">Heme</keyword>
<keyword evidence="5" id="KW-0256">Endoplasmic reticulum</keyword>
<dbReference type="SUPFAM" id="SSF48264">
    <property type="entry name" value="Cytochrome P450"/>
    <property type="match status" value="1"/>
</dbReference>
<evidence type="ECO:0000256" key="7">
    <source>
        <dbReference type="ARBA" id="ARBA00023033"/>
    </source>
</evidence>
<feature type="non-terminal residue" evidence="11">
    <location>
        <position position="1"/>
    </location>
</feature>
<keyword evidence="8" id="KW-0472">Membrane</keyword>